<name>A0A1I7XE32_HETBA</name>
<dbReference type="Gene3D" id="1.10.10.60">
    <property type="entry name" value="Homeodomain-like"/>
    <property type="match status" value="1"/>
</dbReference>
<evidence type="ECO:0000259" key="1">
    <source>
        <dbReference type="Pfam" id="PF21517"/>
    </source>
</evidence>
<feature type="domain" description="Transposable element Tc3 transposase-like DNA-binding HTH" evidence="1">
    <location>
        <begin position="64"/>
        <end position="102"/>
    </location>
</feature>
<evidence type="ECO:0000313" key="2">
    <source>
        <dbReference type="Proteomes" id="UP000095283"/>
    </source>
</evidence>
<evidence type="ECO:0000313" key="3">
    <source>
        <dbReference type="WBParaSite" id="Hba_15600"/>
    </source>
</evidence>
<dbReference type="Pfam" id="PF21517">
    <property type="entry name" value="HTH_Tnp_Tc3_2_like"/>
    <property type="match status" value="1"/>
</dbReference>
<sequence>MGRAPKLSLHERNQIKILSTVGYTVKQSADVVKRSRKVIMNFLRDQEECGIKKSSGRSGKFNDREKREILRTASNSTISINEIRSTCGIGASKTTVWRMLDKCPNIVRSRMRKCPQLIQEHRDEKLCWARIFMRCDWEKIRISRVFKNKPIN</sequence>
<dbReference type="Gene3D" id="1.10.10.10">
    <property type="entry name" value="Winged helix-like DNA-binding domain superfamily/Winged helix DNA-binding domain"/>
    <property type="match status" value="1"/>
</dbReference>
<dbReference type="InterPro" id="IPR048703">
    <property type="entry name" value="Tnp_Tc3-like_HTH"/>
</dbReference>
<protein>
    <submittedName>
        <fullName evidence="3">HTH_Tnp_Tc3_1 domain-containing protein</fullName>
    </submittedName>
</protein>
<accession>A0A1I7XE32</accession>
<dbReference type="Proteomes" id="UP000095283">
    <property type="component" value="Unplaced"/>
</dbReference>
<proteinExistence type="predicted"/>
<dbReference type="InterPro" id="IPR036388">
    <property type="entry name" value="WH-like_DNA-bd_sf"/>
</dbReference>
<keyword evidence="2" id="KW-1185">Reference proteome</keyword>
<dbReference type="AlphaFoldDB" id="A0A1I7XE32"/>
<dbReference type="WBParaSite" id="Hba_15600">
    <property type="protein sequence ID" value="Hba_15600"/>
    <property type="gene ID" value="Hba_15600"/>
</dbReference>
<reference evidence="3" key="1">
    <citation type="submission" date="2016-11" db="UniProtKB">
        <authorList>
            <consortium name="WormBaseParasite"/>
        </authorList>
    </citation>
    <scope>IDENTIFICATION</scope>
</reference>
<organism evidence="2 3">
    <name type="scientific">Heterorhabditis bacteriophora</name>
    <name type="common">Entomopathogenic nematode worm</name>
    <dbReference type="NCBI Taxonomy" id="37862"/>
    <lineage>
        <taxon>Eukaryota</taxon>
        <taxon>Metazoa</taxon>
        <taxon>Ecdysozoa</taxon>
        <taxon>Nematoda</taxon>
        <taxon>Chromadorea</taxon>
        <taxon>Rhabditida</taxon>
        <taxon>Rhabditina</taxon>
        <taxon>Rhabditomorpha</taxon>
        <taxon>Strongyloidea</taxon>
        <taxon>Heterorhabditidae</taxon>
        <taxon>Heterorhabditis</taxon>
    </lineage>
</organism>